<dbReference type="Proteomes" id="UP000509367">
    <property type="component" value="Chromosome"/>
</dbReference>
<evidence type="ECO:0000313" key="3">
    <source>
        <dbReference type="Proteomes" id="UP000509367"/>
    </source>
</evidence>
<dbReference type="Gene3D" id="3.20.20.190">
    <property type="entry name" value="Phosphatidylinositol (PI) phosphodiesterase"/>
    <property type="match status" value="2"/>
</dbReference>
<feature type="domain" description="GP-PDE" evidence="1">
    <location>
        <begin position="15"/>
        <end position="242"/>
    </location>
</feature>
<dbReference type="GO" id="GO:0006629">
    <property type="term" value="P:lipid metabolic process"/>
    <property type="evidence" value="ECO:0007669"/>
    <property type="project" value="InterPro"/>
</dbReference>
<proteinExistence type="predicted"/>
<dbReference type="PROSITE" id="PS51704">
    <property type="entry name" value="GP_PDE"/>
    <property type="match status" value="2"/>
</dbReference>
<dbReference type="GO" id="GO:0008081">
    <property type="term" value="F:phosphoric diester hydrolase activity"/>
    <property type="evidence" value="ECO:0007669"/>
    <property type="project" value="InterPro"/>
</dbReference>
<dbReference type="AlphaFoldDB" id="A0A6N1VDQ9"/>
<protein>
    <recommendedName>
        <fullName evidence="1">GP-PDE domain-containing protein</fullName>
    </recommendedName>
</protein>
<evidence type="ECO:0000259" key="1">
    <source>
        <dbReference type="PROSITE" id="PS51704"/>
    </source>
</evidence>
<dbReference type="SUPFAM" id="SSF51695">
    <property type="entry name" value="PLC-like phosphodiesterases"/>
    <property type="match status" value="2"/>
</dbReference>
<name>A0A6N1VDQ9_9HYPH</name>
<gene>
    <name evidence="2" type="ORF">HTY61_01185</name>
</gene>
<dbReference type="Pfam" id="PF03009">
    <property type="entry name" value="GDPD"/>
    <property type="match status" value="2"/>
</dbReference>
<keyword evidence="3" id="KW-1185">Reference proteome</keyword>
<dbReference type="KEGG" id="orm:HTY61_01185"/>
<sequence length="488" mass="53750">MENKLAWPARADGKPLCIAHRGASAHATENTARAFAVAAELGADMWEIDVYLTRDGVAVVSHDDKLERIFGAEGRIADLDLAEIRARAPDLPTLDETIELAKRFDQGLYVEVKVRGAGRVTERRLADAGFTRAVISSFIVEEIRDLSEGERRYPLAILVPLGVDPFGWAELSRADIIHLCWEDGGDGRPQDLVTPELLSRAKERGLGVVLWHEERRAVLDEIEKLPVNGICTNNPEMMARLDAAEALGISVVCHRGANRFAPENTLAAAQLAFQQGAHYVEIDVRESADGELVVIHDPTVDRTTNGTGRVDEMTAAELRSLDAGSWFSPHFSGERIPLLSEAIDVARSHGRKLYVENKSVDAERLVRFIEDAGFLGECFFWSGNAALQEGMRAVSNKARIKSSLCDYSGVEPMRAHLAPEIAEILFEDYRNFAPACIEAGMVPMLQYFGDDPAVFEEIVSLRPPMINLDRADLLLRACRAGNHVSGQT</sequence>
<dbReference type="CDD" id="cd08566">
    <property type="entry name" value="GDPD_AtGDE_like"/>
    <property type="match status" value="1"/>
</dbReference>
<dbReference type="EMBL" id="CP054836">
    <property type="protein sequence ID" value="QKV17177.1"/>
    <property type="molecule type" value="Genomic_DNA"/>
</dbReference>
<dbReference type="InterPro" id="IPR030395">
    <property type="entry name" value="GP_PDE_dom"/>
</dbReference>
<feature type="domain" description="GP-PDE" evidence="1">
    <location>
        <begin position="249"/>
        <end position="478"/>
    </location>
</feature>
<organism evidence="2 3">
    <name type="scientific">Oricola thermophila</name>
    <dbReference type="NCBI Taxonomy" id="2742145"/>
    <lineage>
        <taxon>Bacteria</taxon>
        <taxon>Pseudomonadati</taxon>
        <taxon>Pseudomonadota</taxon>
        <taxon>Alphaproteobacteria</taxon>
        <taxon>Hyphomicrobiales</taxon>
        <taxon>Ahrensiaceae</taxon>
        <taxon>Oricola</taxon>
    </lineage>
</organism>
<dbReference type="CDD" id="cd08556">
    <property type="entry name" value="GDPD"/>
    <property type="match status" value="1"/>
</dbReference>
<dbReference type="PANTHER" id="PTHR46211">
    <property type="entry name" value="GLYCEROPHOSPHORYL DIESTER PHOSPHODIESTERASE"/>
    <property type="match status" value="1"/>
</dbReference>
<accession>A0A6N1VDQ9</accession>
<dbReference type="PANTHER" id="PTHR46211:SF1">
    <property type="entry name" value="GLYCEROPHOSPHODIESTER PHOSPHODIESTERASE, CYTOPLASMIC"/>
    <property type="match status" value="1"/>
</dbReference>
<dbReference type="RefSeq" id="WP_175275073.1">
    <property type="nucleotide sequence ID" value="NZ_CP054836.1"/>
</dbReference>
<dbReference type="InterPro" id="IPR017946">
    <property type="entry name" value="PLC-like_Pdiesterase_TIM-brl"/>
</dbReference>
<reference evidence="2 3" key="1">
    <citation type="submission" date="2020-06" db="EMBL/GenBank/DDBJ databases">
        <title>Oricola thermophila sp. nov. isolated from a tidal sediments.</title>
        <authorList>
            <person name="Kwon K.K."/>
            <person name="Yang S.-H."/>
            <person name="Park M.-J."/>
        </authorList>
    </citation>
    <scope>NUCLEOTIDE SEQUENCE [LARGE SCALE GENOMIC DNA]</scope>
    <source>
        <strain evidence="2 3">MEBiC13590</strain>
    </source>
</reference>
<evidence type="ECO:0000313" key="2">
    <source>
        <dbReference type="EMBL" id="QKV17177.1"/>
    </source>
</evidence>